<dbReference type="KEGG" id="sod:Sant_3117"/>
<dbReference type="NCBIfam" id="NF009560">
    <property type="entry name" value="PRK13017.1"/>
    <property type="match status" value="1"/>
</dbReference>
<reference evidence="8" key="3">
    <citation type="journal article" date="2015" name="Int. J. Syst. Evol. Microbiol.">
        <title>Phenotypic characterization of Sodalis praecaptivus sp. nov., a close non-insect-associated member of the Sodalis-allied lineage of insect endosymbionts.</title>
        <authorList>
            <person name="Chari A."/>
            <person name="Oakeson K.F."/>
            <person name="Enomoto S."/>
            <person name="Jackson D.G."/>
            <person name="Fisher M.A."/>
            <person name="Dale C."/>
        </authorList>
    </citation>
    <scope>NUCLEOTIDE SEQUENCE</scope>
    <source>
        <strain evidence="8">HS</strain>
    </source>
</reference>
<dbReference type="Proteomes" id="UP000019028">
    <property type="component" value="Chromosome"/>
</dbReference>
<name>K7SKD2_9GAMM</name>
<dbReference type="EMBL" id="CP006569">
    <property type="protein sequence ID" value="AHF78123.1"/>
    <property type="molecule type" value="Genomic_DNA"/>
</dbReference>
<dbReference type="NCBIfam" id="NF004784">
    <property type="entry name" value="PRK06131.1"/>
    <property type="match status" value="1"/>
</dbReference>
<evidence type="ECO:0000256" key="1">
    <source>
        <dbReference type="ARBA" id="ARBA00006486"/>
    </source>
</evidence>
<dbReference type="InterPro" id="IPR020558">
    <property type="entry name" value="DiOHA_6PGluconate_deHydtase_CS"/>
</dbReference>
<protein>
    <submittedName>
        <fullName evidence="8">Dihydroxy-acid dehydratase</fullName>
    </submittedName>
</protein>
<keyword evidence="4" id="KW-0411">Iron-sulfur</keyword>
<evidence type="ECO:0000256" key="2">
    <source>
        <dbReference type="ARBA" id="ARBA00022723"/>
    </source>
</evidence>
<accession>K7SKD2</accession>
<keyword evidence="3" id="KW-0408">Iron</keyword>
<evidence type="ECO:0000259" key="7">
    <source>
        <dbReference type="Pfam" id="PF24877"/>
    </source>
</evidence>
<dbReference type="Pfam" id="PF00920">
    <property type="entry name" value="ILVD_EDD_N"/>
    <property type="match status" value="1"/>
</dbReference>
<evidence type="ECO:0000313" key="10">
    <source>
        <dbReference type="Proteomes" id="UP000019028"/>
    </source>
</evidence>
<keyword evidence="10" id="KW-1185">Reference proteome</keyword>
<comment type="similarity">
    <text evidence="1">Belongs to the IlvD/Edd family.</text>
</comment>
<feature type="domain" description="Dihydroxy-acid/6-phosphogluconate dehydratase N-terminal" evidence="6">
    <location>
        <begin position="37"/>
        <end position="347"/>
    </location>
</feature>
<dbReference type="FunFam" id="3.50.30.80:FF:000001">
    <property type="entry name" value="Dihydroxy-acid dehydratase"/>
    <property type="match status" value="1"/>
</dbReference>
<dbReference type="GO" id="GO:0046872">
    <property type="term" value="F:metal ion binding"/>
    <property type="evidence" value="ECO:0007669"/>
    <property type="project" value="UniProtKB-KW"/>
</dbReference>
<dbReference type="Pfam" id="PF24877">
    <property type="entry name" value="ILV_EDD_C"/>
    <property type="match status" value="1"/>
</dbReference>
<dbReference type="InterPro" id="IPR000581">
    <property type="entry name" value="ILV_EDD_N"/>
</dbReference>
<dbReference type="InterPro" id="IPR056740">
    <property type="entry name" value="ILV_EDD_C"/>
</dbReference>
<dbReference type="PROSITE" id="PS00886">
    <property type="entry name" value="ILVD_EDD_1"/>
    <property type="match status" value="1"/>
</dbReference>
<evidence type="ECO:0000313" key="9">
    <source>
        <dbReference type="EMBL" id="AHF78123.1"/>
    </source>
</evidence>
<evidence type="ECO:0000256" key="4">
    <source>
        <dbReference type="ARBA" id="ARBA00023014"/>
    </source>
</evidence>
<dbReference type="InterPro" id="IPR052352">
    <property type="entry name" value="Sugar_Degrad_Dehydratases"/>
</dbReference>
<dbReference type="PATRIC" id="fig|1239307.3.peg.3441"/>
<dbReference type="PANTHER" id="PTHR43183:SF1">
    <property type="entry name" value="HYPOTHETICAL DIHYDROXY-ACID DEHYDRATASE (EUROFUNG)-RELATED"/>
    <property type="match status" value="1"/>
</dbReference>
<evidence type="ECO:0000256" key="3">
    <source>
        <dbReference type="ARBA" id="ARBA00023004"/>
    </source>
</evidence>
<dbReference type="EMBL" id="JX444572">
    <property type="protein sequence ID" value="AFW03769.1"/>
    <property type="molecule type" value="Genomic_DNA"/>
</dbReference>
<dbReference type="SUPFAM" id="SSF52016">
    <property type="entry name" value="LeuD/IlvD-like"/>
    <property type="match status" value="1"/>
</dbReference>
<dbReference type="InterPro" id="IPR037237">
    <property type="entry name" value="IlvD/EDD_N"/>
</dbReference>
<proteinExistence type="inferred from homology"/>
<dbReference type="InterPro" id="IPR042096">
    <property type="entry name" value="Dihydro-acid_dehy_C"/>
</dbReference>
<gene>
    <name evidence="9" type="ORF">Sant_3117</name>
</gene>
<sequence>MKTYRSQEWFGRKDKSGFIARSWLKNQGLPNDAFDGRPVIGICNTWSELTPCNAHLRDLADNVKNGVLEAGGIAFEFPVMSLGEALMKPTTMLYRNLASMDVEESIRANPIDGVVILANCDKTTPACLMGAASVDLPTLVVSGGPMLNGKHQGRDIGSGTDLWKFSEDLRAGLISQSMFDEAENGMSRSPGACNTMGTASTLACMVEALGMSLPGSAAIPAVDASRRRAARLSGRRIVGMVQEDLRMSRILTREAFENAIIVNAAIGGSTNFILHLLAIAGRIEVPLTLDDFDLLSQNIPLLANLKPSGEYLMEDFYYAGGVPAVISQLRDKLHDKVMQCNGKTLSANYADAAIFNQRIIAPAEHAFIKDAGTIVLRGNLCADGAVIKPSAATPALLNHKARAVVFENIEEYNQRINDPDLDVTADDILVLKGAGPKGYPGMPEVGNFGLPLKLLQQGVRDMIRISDGRMSGTAFGTIVLHVSPESCVGGTLALVQNGDLIELNCHERRLTLHVSDNELARRRESWRPVMPDYPRGYASLYIQSVEQAHTGADLNFLPGKSGSHIKREPHPE</sequence>
<dbReference type="GO" id="GO:0016836">
    <property type="term" value="F:hydro-lyase activity"/>
    <property type="evidence" value="ECO:0007669"/>
    <property type="project" value="UniProtKB-ARBA"/>
</dbReference>
<organism evidence="8">
    <name type="scientific">Sodalis praecaptivus</name>
    <dbReference type="NCBI Taxonomy" id="1239307"/>
    <lineage>
        <taxon>Bacteria</taxon>
        <taxon>Pseudomonadati</taxon>
        <taxon>Pseudomonadota</taxon>
        <taxon>Gammaproteobacteria</taxon>
        <taxon>Enterobacterales</taxon>
        <taxon>Bruguierivoracaceae</taxon>
        <taxon>Sodalis</taxon>
    </lineage>
</organism>
<evidence type="ECO:0000256" key="5">
    <source>
        <dbReference type="ARBA" id="ARBA00023239"/>
    </source>
</evidence>
<dbReference type="Gene3D" id="3.50.30.80">
    <property type="entry name" value="IlvD/EDD C-terminal domain-like"/>
    <property type="match status" value="1"/>
</dbReference>
<evidence type="ECO:0000259" key="6">
    <source>
        <dbReference type="Pfam" id="PF00920"/>
    </source>
</evidence>
<dbReference type="RefSeq" id="WP_025423262.1">
    <property type="nucleotide sequence ID" value="NZ_CP006569.1"/>
</dbReference>
<keyword evidence="5" id="KW-0456">Lyase</keyword>
<evidence type="ECO:0000313" key="8">
    <source>
        <dbReference type="EMBL" id="AFW03769.1"/>
    </source>
</evidence>
<dbReference type="AlphaFoldDB" id="K7SKD2"/>
<dbReference type="SUPFAM" id="SSF143975">
    <property type="entry name" value="IlvD/EDD N-terminal domain-like"/>
    <property type="match status" value="1"/>
</dbReference>
<dbReference type="OrthoDB" id="9807077at2"/>
<feature type="domain" description="Dihydroxy-acid/6-phosphogluconate dehydratase C-terminal" evidence="7">
    <location>
        <begin position="359"/>
        <end position="552"/>
    </location>
</feature>
<dbReference type="GO" id="GO:0051536">
    <property type="term" value="F:iron-sulfur cluster binding"/>
    <property type="evidence" value="ECO:0007669"/>
    <property type="project" value="UniProtKB-KW"/>
</dbReference>
<keyword evidence="2" id="KW-0479">Metal-binding</keyword>
<reference evidence="8" key="1">
    <citation type="submission" date="2012-07" db="EMBL/GenBank/DDBJ databases">
        <title>A Novel Human-Wound Derived Bacterium Provides Insights into the Evolutionary Origins of Mutualistic Insect-Bacterial Symbioses.</title>
        <authorList>
            <person name="Clayton A.L."/>
            <person name="Oakeson K.F."/>
            <person name="Gutin M."/>
            <person name="Pontes A."/>
            <person name="Dunn D.M."/>
            <person name="von Niederhausern A.C."/>
            <person name="Weiss R.B."/>
            <person name="Fisher M."/>
            <person name="Dale C."/>
        </authorList>
    </citation>
    <scope>NUCLEOTIDE SEQUENCE</scope>
    <source>
        <strain evidence="8">HS</strain>
    </source>
</reference>
<dbReference type="PANTHER" id="PTHR43183">
    <property type="entry name" value="HYPOTHETICAL DIHYDROXYACID DEHYDRATASE (EUROFUNG)-RELATED"/>
    <property type="match status" value="1"/>
</dbReference>
<reference evidence="9 10" key="2">
    <citation type="journal article" date="2014" name="Genome Biol. Evol.">
        <title>Genome degeneration and adaptation in a nascent stage of symbiosis.</title>
        <authorList>
            <person name="Oakeson K.F."/>
            <person name="Gil R."/>
            <person name="Clayton A.L."/>
            <person name="Dunn D.M."/>
            <person name="von Niederhausern A.C."/>
            <person name="Hamil C."/>
            <person name="Aoyagi A."/>
            <person name="Duval B."/>
            <person name="Baca A."/>
            <person name="Silva F.J."/>
            <person name="Vallier A."/>
            <person name="Jackson D.G."/>
            <person name="Latorre A."/>
            <person name="Weiss R.B."/>
            <person name="Heddi A."/>
            <person name="Moya A."/>
            <person name="Dale C."/>
        </authorList>
    </citation>
    <scope>NUCLEOTIDE SEQUENCE [LARGE SCALE GENOMIC DNA]</scope>
    <source>
        <strain evidence="9 10">HS1</strain>
    </source>
</reference>
<dbReference type="HOGENOM" id="CLU_014271_3_1_6"/>